<dbReference type="Gene3D" id="1.10.630.10">
    <property type="entry name" value="Cytochrome P450"/>
    <property type="match status" value="1"/>
</dbReference>
<keyword evidence="13" id="KW-0472">Membrane</keyword>
<evidence type="ECO:0000256" key="6">
    <source>
        <dbReference type="ARBA" id="ARBA00022617"/>
    </source>
</evidence>
<dbReference type="EnsemblMetazoa" id="LLOJ009507-RA">
    <property type="protein sequence ID" value="LLOJ009507-PA"/>
    <property type="gene ID" value="LLOJ009507"/>
</dbReference>
<dbReference type="InterPro" id="IPR036396">
    <property type="entry name" value="Cyt_P450_sf"/>
</dbReference>
<evidence type="ECO:0000256" key="15">
    <source>
        <dbReference type="RuleBase" id="RU000461"/>
    </source>
</evidence>
<dbReference type="PANTHER" id="PTHR24292:SF54">
    <property type="entry name" value="CYP9F3-RELATED"/>
    <property type="match status" value="1"/>
</dbReference>
<keyword evidence="11 14" id="KW-0408">Iron</keyword>
<evidence type="ECO:0000256" key="14">
    <source>
        <dbReference type="PIRSR" id="PIRSR602401-1"/>
    </source>
</evidence>
<dbReference type="GO" id="GO:0005506">
    <property type="term" value="F:iron ion binding"/>
    <property type="evidence" value="ECO:0007669"/>
    <property type="project" value="InterPro"/>
</dbReference>
<evidence type="ECO:0000256" key="12">
    <source>
        <dbReference type="ARBA" id="ARBA00023033"/>
    </source>
</evidence>
<dbReference type="Proteomes" id="UP000092461">
    <property type="component" value="Unassembled WGS sequence"/>
</dbReference>
<comment type="function">
    <text evidence="2">May be involved in the metabolism of insect hormones and in the breakdown of synthetic insecticides.</text>
</comment>
<name>A0A1B0CWX2_LUTLO</name>
<organism evidence="16 17">
    <name type="scientific">Lutzomyia longipalpis</name>
    <name type="common">Sand fly</name>
    <dbReference type="NCBI Taxonomy" id="7200"/>
    <lineage>
        <taxon>Eukaryota</taxon>
        <taxon>Metazoa</taxon>
        <taxon>Ecdysozoa</taxon>
        <taxon>Arthropoda</taxon>
        <taxon>Hexapoda</taxon>
        <taxon>Insecta</taxon>
        <taxon>Pterygota</taxon>
        <taxon>Neoptera</taxon>
        <taxon>Endopterygota</taxon>
        <taxon>Diptera</taxon>
        <taxon>Nematocera</taxon>
        <taxon>Psychodoidea</taxon>
        <taxon>Psychodidae</taxon>
        <taxon>Lutzomyia</taxon>
        <taxon>Lutzomyia</taxon>
    </lineage>
</organism>
<dbReference type="GO" id="GO:0020037">
    <property type="term" value="F:heme binding"/>
    <property type="evidence" value="ECO:0007669"/>
    <property type="project" value="InterPro"/>
</dbReference>
<evidence type="ECO:0000256" key="4">
    <source>
        <dbReference type="ARBA" id="ARBA00004406"/>
    </source>
</evidence>
<evidence type="ECO:0008006" key="18">
    <source>
        <dbReference type="Google" id="ProtNLM"/>
    </source>
</evidence>
<dbReference type="AlphaFoldDB" id="A0A1B0CWX2"/>
<reference evidence="16" key="1">
    <citation type="submission" date="2020-05" db="UniProtKB">
        <authorList>
            <consortium name="EnsemblMetazoa"/>
        </authorList>
    </citation>
    <scope>IDENTIFICATION</scope>
    <source>
        <strain evidence="16">Jacobina</strain>
    </source>
</reference>
<dbReference type="Pfam" id="PF00067">
    <property type="entry name" value="p450"/>
    <property type="match status" value="1"/>
</dbReference>
<dbReference type="VEuPathDB" id="VectorBase:LLOJ009507"/>
<dbReference type="VEuPathDB" id="VectorBase:LLONM1_006026"/>
<dbReference type="PRINTS" id="PR00463">
    <property type="entry name" value="EP450I"/>
</dbReference>
<evidence type="ECO:0000256" key="8">
    <source>
        <dbReference type="ARBA" id="ARBA00022824"/>
    </source>
</evidence>
<dbReference type="InterPro" id="IPR001128">
    <property type="entry name" value="Cyt_P450"/>
</dbReference>
<keyword evidence="8" id="KW-0256">Endoplasmic reticulum</keyword>
<proteinExistence type="inferred from homology"/>
<dbReference type="EMBL" id="AJWK01032951">
    <property type="status" value="NOT_ANNOTATED_CDS"/>
    <property type="molecule type" value="Genomic_DNA"/>
</dbReference>
<keyword evidence="10 15" id="KW-0560">Oxidoreductase</keyword>
<evidence type="ECO:0000313" key="17">
    <source>
        <dbReference type="Proteomes" id="UP000092461"/>
    </source>
</evidence>
<comment type="similarity">
    <text evidence="5 15">Belongs to the cytochrome P450 family.</text>
</comment>
<dbReference type="PROSITE" id="PS00086">
    <property type="entry name" value="CYTOCHROME_P450"/>
    <property type="match status" value="1"/>
</dbReference>
<dbReference type="SUPFAM" id="SSF48264">
    <property type="entry name" value="Cytochrome P450"/>
    <property type="match status" value="1"/>
</dbReference>
<keyword evidence="12 15" id="KW-0503">Monooxygenase</keyword>
<accession>A0A1B0CWX2</accession>
<evidence type="ECO:0000256" key="5">
    <source>
        <dbReference type="ARBA" id="ARBA00010617"/>
    </source>
</evidence>
<feature type="binding site" description="axial binding residue" evidence="14">
    <location>
        <position position="245"/>
    </location>
    <ligand>
        <name>heme</name>
        <dbReference type="ChEBI" id="CHEBI:30413"/>
    </ligand>
    <ligandPart>
        <name>Fe</name>
        <dbReference type="ChEBI" id="CHEBI:18248"/>
    </ligandPart>
</feature>
<keyword evidence="7 14" id="KW-0479">Metal-binding</keyword>
<dbReference type="PRINTS" id="PR00385">
    <property type="entry name" value="P450"/>
</dbReference>
<sequence length="303" mass="35262">MLMMMPKVMELLNIKLFDKTSKFFLKSIVLNSMKMREEKKIIRPDMVHLLMEAKKGTLTHTDNDKDTAGFATVEESSIGMTTTKRSWTDTELVAQCFVFFVAGYEGIANAANFFLYELMVNPDIQEKLYEEITESHQNLEGKSLNYETLQKLKYLDMVVSEFFRKWSGPALDRICTRDFTLKYDGDKEYTFKKGDMIWIPTVTYHHNPKFFPDPEKLIPERFSDENKHLIQPFTYAPFGLGPRNCIASRFALMEIKSILYHVVLNFHLEPTEKTQIPLKMGKGFIGPISDKPILIQLRPRENK</sequence>
<evidence type="ECO:0000256" key="1">
    <source>
        <dbReference type="ARBA" id="ARBA00001971"/>
    </source>
</evidence>
<comment type="subcellular location">
    <subcellularLocation>
        <location evidence="4">Endoplasmic reticulum membrane</location>
        <topology evidence="4">Peripheral membrane protein</topology>
    </subcellularLocation>
    <subcellularLocation>
        <location evidence="3">Microsome membrane</location>
        <topology evidence="3">Peripheral membrane protein</topology>
    </subcellularLocation>
</comment>
<evidence type="ECO:0000256" key="11">
    <source>
        <dbReference type="ARBA" id="ARBA00023004"/>
    </source>
</evidence>
<evidence type="ECO:0000256" key="10">
    <source>
        <dbReference type="ARBA" id="ARBA00023002"/>
    </source>
</evidence>
<protein>
    <recommendedName>
        <fullName evidence="18">Cytochrome</fullName>
    </recommendedName>
</protein>
<evidence type="ECO:0000256" key="2">
    <source>
        <dbReference type="ARBA" id="ARBA00003690"/>
    </source>
</evidence>
<evidence type="ECO:0000256" key="13">
    <source>
        <dbReference type="ARBA" id="ARBA00023136"/>
    </source>
</evidence>
<keyword evidence="17" id="KW-1185">Reference proteome</keyword>
<comment type="cofactor">
    <cofactor evidence="1 14">
        <name>heme</name>
        <dbReference type="ChEBI" id="CHEBI:30413"/>
    </cofactor>
</comment>
<dbReference type="InterPro" id="IPR050476">
    <property type="entry name" value="Insect_CytP450_Detox"/>
</dbReference>
<evidence type="ECO:0000256" key="3">
    <source>
        <dbReference type="ARBA" id="ARBA00004174"/>
    </source>
</evidence>
<dbReference type="InterPro" id="IPR002401">
    <property type="entry name" value="Cyt_P450_E_grp-I"/>
</dbReference>
<keyword evidence="9" id="KW-0492">Microsome</keyword>
<dbReference type="GO" id="GO:0005789">
    <property type="term" value="C:endoplasmic reticulum membrane"/>
    <property type="evidence" value="ECO:0007669"/>
    <property type="project" value="UniProtKB-SubCell"/>
</dbReference>
<evidence type="ECO:0000313" key="16">
    <source>
        <dbReference type="EnsemblMetazoa" id="LLOJ009507-PA"/>
    </source>
</evidence>
<evidence type="ECO:0000256" key="7">
    <source>
        <dbReference type="ARBA" id="ARBA00022723"/>
    </source>
</evidence>
<dbReference type="GO" id="GO:0004497">
    <property type="term" value="F:monooxygenase activity"/>
    <property type="evidence" value="ECO:0007669"/>
    <property type="project" value="UniProtKB-KW"/>
</dbReference>
<dbReference type="GO" id="GO:0016705">
    <property type="term" value="F:oxidoreductase activity, acting on paired donors, with incorporation or reduction of molecular oxygen"/>
    <property type="evidence" value="ECO:0007669"/>
    <property type="project" value="InterPro"/>
</dbReference>
<evidence type="ECO:0000256" key="9">
    <source>
        <dbReference type="ARBA" id="ARBA00022848"/>
    </source>
</evidence>
<keyword evidence="6 14" id="KW-0349">Heme</keyword>
<dbReference type="InterPro" id="IPR017972">
    <property type="entry name" value="Cyt_P450_CS"/>
</dbReference>
<dbReference type="PANTHER" id="PTHR24292">
    <property type="entry name" value="CYTOCHROME P450"/>
    <property type="match status" value="1"/>
</dbReference>